<organism evidence="3 4">
    <name type="scientific">candidate division TA06 bacterium B3_TA06</name>
    <dbReference type="NCBI Taxonomy" id="2012487"/>
    <lineage>
        <taxon>Bacteria</taxon>
        <taxon>Bacteria division TA06</taxon>
    </lineage>
</organism>
<protein>
    <recommendedName>
        <fullName evidence="2">Isochorismatase-like domain-containing protein</fullName>
    </recommendedName>
</protein>
<name>A0A532V886_UNCT6</name>
<gene>
    <name evidence="3" type="ORF">CEE36_04790</name>
</gene>
<proteinExistence type="predicted"/>
<dbReference type="Gene3D" id="3.40.50.850">
    <property type="entry name" value="Isochorismatase-like"/>
    <property type="match status" value="1"/>
</dbReference>
<comment type="caution">
    <text evidence="3">The sequence shown here is derived from an EMBL/GenBank/DDBJ whole genome shotgun (WGS) entry which is preliminary data.</text>
</comment>
<evidence type="ECO:0000259" key="2">
    <source>
        <dbReference type="Pfam" id="PF00857"/>
    </source>
</evidence>
<evidence type="ECO:0000313" key="4">
    <source>
        <dbReference type="Proteomes" id="UP000317778"/>
    </source>
</evidence>
<evidence type="ECO:0000256" key="1">
    <source>
        <dbReference type="ARBA" id="ARBA00022801"/>
    </source>
</evidence>
<dbReference type="Proteomes" id="UP000317778">
    <property type="component" value="Unassembled WGS sequence"/>
</dbReference>
<dbReference type="PANTHER" id="PTHR43540">
    <property type="entry name" value="PEROXYUREIDOACRYLATE/UREIDOACRYLATE AMIDOHYDROLASE-RELATED"/>
    <property type="match status" value="1"/>
</dbReference>
<dbReference type="GO" id="GO:0016787">
    <property type="term" value="F:hydrolase activity"/>
    <property type="evidence" value="ECO:0007669"/>
    <property type="project" value="UniProtKB-KW"/>
</dbReference>
<dbReference type="PANTHER" id="PTHR43540:SF6">
    <property type="entry name" value="ISOCHORISMATASE-LIKE DOMAIN-CONTAINING PROTEIN"/>
    <property type="match status" value="1"/>
</dbReference>
<dbReference type="InterPro" id="IPR050272">
    <property type="entry name" value="Isochorismatase-like_hydrls"/>
</dbReference>
<dbReference type="InterPro" id="IPR000868">
    <property type="entry name" value="Isochorismatase-like_dom"/>
</dbReference>
<reference evidence="3 4" key="1">
    <citation type="submission" date="2017-06" db="EMBL/GenBank/DDBJ databases">
        <title>Novel microbial phyla capable of carbon fixation and sulfur reduction in deep-sea sediments.</title>
        <authorList>
            <person name="Huang J."/>
            <person name="Baker B."/>
            <person name="Wang Y."/>
        </authorList>
    </citation>
    <scope>NUCLEOTIDE SEQUENCE [LARGE SCALE GENOMIC DNA]</scope>
    <source>
        <strain evidence="3">B3_TA06</strain>
    </source>
</reference>
<dbReference type="InterPro" id="IPR036380">
    <property type="entry name" value="Isochorismatase-like_sf"/>
</dbReference>
<dbReference type="EMBL" id="NJBO01000005">
    <property type="protein sequence ID" value="TKJ43352.1"/>
    <property type="molecule type" value="Genomic_DNA"/>
</dbReference>
<dbReference type="SUPFAM" id="SSF52499">
    <property type="entry name" value="Isochorismatase-like hydrolases"/>
    <property type="match status" value="1"/>
</dbReference>
<evidence type="ECO:0000313" key="3">
    <source>
        <dbReference type="EMBL" id="TKJ43352.1"/>
    </source>
</evidence>
<feature type="domain" description="Isochorismatase-like" evidence="2">
    <location>
        <begin position="36"/>
        <end position="210"/>
    </location>
</feature>
<dbReference type="Pfam" id="PF00857">
    <property type="entry name" value="Isochorismatase"/>
    <property type="match status" value="1"/>
</dbReference>
<dbReference type="CDD" id="cd00431">
    <property type="entry name" value="cysteine_hydrolases"/>
    <property type="match status" value="1"/>
</dbReference>
<accession>A0A532V886</accession>
<keyword evidence="1" id="KW-0378">Hydrolase</keyword>
<dbReference type="AlphaFoldDB" id="A0A532V886"/>
<sequence>MEPYVTSKSLKAKTQLWLERIAPFNQHQMRLNLDKAALLVIDMQRFFLEQASPTFTCGGLAILPTLKRLIASFREADRPVVYVRHVHHPNRLDAGIMGWWWEGMCLEGSPESEVQEDITPLSNEKVICKHRYSAFYNTDLETVLRCLKIEDLVISGIMTNMCCESTARDAYYRDYRVFFLADGTGTINEEMHLASLLNLAFGFAFVTTADGVIQQLQK</sequence>